<dbReference type="Proteomes" id="UP001589700">
    <property type="component" value="Unassembled WGS sequence"/>
</dbReference>
<feature type="domain" description="2Fe-2S ferredoxin-type" evidence="9">
    <location>
        <begin position="265"/>
        <end position="354"/>
    </location>
</feature>
<dbReference type="InterPro" id="IPR017927">
    <property type="entry name" value="FAD-bd_FR_type"/>
</dbReference>
<dbReference type="Gene3D" id="2.40.30.10">
    <property type="entry name" value="Translation factors"/>
    <property type="match status" value="1"/>
</dbReference>
<evidence type="ECO:0000313" key="11">
    <source>
        <dbReference type="EMBL" id="MFB9260770.1"/>
    </source>
</evidence>
<keyword evidence="7" id="KW-0408">Iron</keyword>
<name>A0ABV5JV41_9ACTN</name>
<dbReference type="InterPro" id="IPR001433">
    <property type="entry name" value="OxRdtase_FAD/NAD-bd"/>
</dbReference>
<evidence type="ECO:0000256" key="8">
    <source>
        <dbReference type="ARBA" id="ARBA00023014"/>
    </source>
</evidence>
<dbReference type="EMBL" id="JBHMDY010000008">
    <property type="protein sequence ID" value="MFB9260770.1"/>
    <property type="molecule type" value="Genomic_DNA"/>
</dbReference>
<evidence type="ECO:0000313" key="12">
    <source>
        <dbReference type="Proteomes" id="UP001589700"/>
    </source>
</evidence>
<keyword evidence="8" id="KW-0411">Iron-sulfur</keyword>
<dbReference type="InterPro" id="IPR036010">
    <property type="entry name" value="2Fe-2S_ferredoxin-like_sf"/>
</dbReference>
<dbReference type="Gene3D" id="3.40.50.80">
    <property type="entry name" value="Nucleotide-binding domain of ferredoxin-NADP reductase (FNR) module"/>
    <property type="match status" value="1"/>
</dbReference>
<dbReference type="InterPro" id="IPR039261">
    <property type="entry name" value="FNR_nucleotide-bd"/>
</dbReference>
<dbReference type="SUPFAM" id="SSF63380">
    <property type="entry name" value="Riboflavin synthase domain-like"/>
    <property type="match status" value="1"/>
</dbReference>
<evidence type="ECO:0000256" key="2">
    <source>
        <dbReference type="ARBA" id="ARBA00022630"/>
    </source>
</evidence>
<gene>
    <name evidence="11" type="ORF">ACFFVD_13245</name>
</gene>
<evidence type="ECO:0000256" key="1">
    <source>
        <dbReference type="ARBA" id="ARBA00001974"/>
    </source>
</evidence>
<comment type="cofactor">
    <cofactor evidence="1">
        <name>FAD</name>
        <dbReference type="ChEBI" id="CHEBI:57692"/>
    </cofactor>
</comment>
<organism evidence="11 12">
    <name type="scientific">Dietzia aerolata</name>
    <dbReference type="NCBI Taxonomy" id="595984"/>
    <lineage>
        <taxon>Bacteria</taxon>
        <taxon>Bacillati</taxon>
        <taxon>Actinomycetota</taxon>
        <taxon>Actinomycetes</taxon>
        <taxon>Mycobacteriales</taxon>
        <taxon>Dietziaceae</taxon>
        <taxon>Dietzia</taxon>
    </lineage>
</organism>
<keyword evidence="6" id="KW-0560">Oxidoreductase</keyword>
<dbReference type="PANTHER" id="PTHR47354:SF8">
    <property type="entry name" value="1,2-PHENYLACETYL-COA EPOXIDASE, SUBUNIT E"/>
    <property type="match status" value="1"/>
</dbReference>
<feature type="domain" description="FAD-binding FR-type" evidence="10">
    <location>
        <begin position="9"/>
        <end position="115"/>
    </location>
</feature>
<dbReference type="PRINTS" id="PR00410">
    <property type="entry name" value="PHEHYDRXLASE"/>
</dbReference>
<keyword evidence="3" id="KW-0001">2Fe-2S</keyword>
<dbReference type="PROSITE" id="PS00197">
    <property type="entry name" value="2FE2S_FER_1"/>
    <property type="match status" value="1"/>
</dbReference>
<evidence type="ECO:0000256" key="3">
    <source>
        <dbReference type="ARBA" id="ARBA00022714"/>
    </source>
</evidence>
<reference evidence="11 12" key="1">
    <citation type="submission" date="2024-09" db="EMBL/GenBank/DDBJ databases">
        <authorList>
            <person name="Sun Q."/>
            <person name="Mori K."/>
        </authorList>
    </citation>
    <scope>NUCLEOTIDE SEQUENCE [LARGE SCALE GENOMIC DNA]</scope>
    <source>
        <strain evidence="11 12">CCM 7659</strain>
    </source>
</reference>
<dbReference type="PANTHER" id="PTHR47354">
    <property type="entry name" value="NADH OXIDOREDUCTASE HCR"/>
    <property type="match status" value="1"/>
</dbReference>
<dbReference type="SUPFAM" id="SSF54292">
    <property type="entry name" value="2Fe-2S ferredoxin-like"/>
    <property type="match status" value="1"/>
</dbReference>
<protein>
    <submittedName>
        <fullName evidence="11">2Fe-2S iron-sulfur cluster-binding protein</fullName>
    </submittedName>
</protein>
<dbReference type="SUPFAM" id="SSF52343">
    <property type="entry name" value="Ferredoxin reductase-like, C-terminal NADP-linked domain"/>
    <property type="match status" value="1"/>
</dbReference>
<evidence type="ECO:0000259" key="9">
    <source>
        <dbReference type="PROSITE" id="PS51085"/>
    </source>
</evidence>
<proteinExistence type="predicted"/>
<evidence type="ECO:0000256" key="5">
    <source>
        <dbReference type="ARBA" id="ARBA00022827"/>
    </source>
</evidence>
<keyword evidence="12" id="KW-1185">Reference proteome</keyword>
<dbReference type="InterPro" id="IPR001709">
    <property type="entry name" value="Flavoprot_Pyr_Nucl_cyt_Rdtase"/>
</dbReference>
<dbReference type="InterPro" id="IPR050415">
    <property type="entry name" value="MRET"/>
</dbReference>
<dbReference type="InterPro" id="IPR006058">
    <property type="entry name" value="2Fe2S_fd_BS"/>
</dbReference>
<dbReference type="Gene3D" id="3.10.20.30">
    <property type="match status" value="1"/>
</dbReference>
<evidence type="ECO:0000256" key="4">
    <source>
        <dbReference type="ARBA" id="ARBA00022723"/>
    </source>
</evidence>
<dbReference type="PRINTS" id="PR00371">
    <property type="entry name" value="FPNCR"/>
</dbReference>
<keyword evidence="5" id="KW-0274">FAD</keyword>
<evidence type="ECO:0000259" key="10">
    <source>
        <dbReference type="PROSITE" id="PS51384"/>
    </source>
</evidence>
<keyword evidence="2" id="KW-0285">Flavoprotein</keyword>
<dbReference type="CDD" id="cd00207">
    <property type="entry name" value="fer2"/>
    <property type="match status" value="1"/>
</dbReference>
<dbReference type="Pfam" id="PF00175">
    <property type="entry name" value="NAD_binding_1"/>
    <property type="match status" value="1"/>
</dbReference>
<dbReference type="InterPro" id="IPR012675">
    <property type="entry name" value="Beta-grasp_dom_sf"/>
</dbReference>
<dbReference type="Pfam" id="PF00111">
    <property type="entry name" value="Fer2"/>
    <property type="match status" value="1"/>
</dbReference>
<accession>A0ABV5JV41</accession>
<comment type="caution">
    <text evidence="11">The sequence shown here is derived from an EMBL/GenBank/DDBJ whole genome shotgun (WGS) entry which is preliminary data.</text>
</comment>
<dbReference type="Pfam" id="PF00970">
    <property type="entry name" value="FAD_binding_6"/>
    <property type="match status" value="1"/>
</dbReference>
<keyword evidence="4" id="KW-0479">Metal-binding</keyword>
<dbReference type="InterPro" id="IPR001041">
    <property type="entry name" value="2Fe-2S_ferredoxin-type"/>
</dbReference>
<evidence type="ECO:0000256" key="6">
    <source>
        <dbReference type="ARBA" id="ARBA00023002"/>
    </source>
</evidence>
<sequence length="354" mass="38548">MTETPQLGSFVRELTIAEVIDETADAKSIVFDIPAGSEEDFRYTPGQFLTLRIPSEQTGSVARCYSLSSSPTDDTQLKVTVKRTVGGYGSNWVCDNAEPGMNMHVLAPSGIFTPKNLDQDFILLAAGSGITPVMSILRSALAQGTGHIVMLYANRNEDAVIFKQQLRDLQQAHPDRLTVIHWLESVSGLPTAEIIGNILQPVARKRHSYICGPAPFMETVKAGLRRSGADMHLIHTEVFSSIEGDPFAEIIIDDTPAEEGGEGPAKATVELDDQTHEIDWPRNTPLLDVLLSKGIKAPFSCRKGECSACACILKSGEAEMIHNGILDPEEVEEGYVLGCQLLPKSDHVEISYND</sequence>
<dbReference type="InterPro" id="IPR008333">
    <property type="entry name" value="Cbr1-like_FAD-bd_dom"/>
</dbReference>
<evidence type="ECO:0000256" key="7">
    <source>
        <dbReference type="ARBA" id="ARBA00023004"/>
    </source>
</evidence>
<dbReference type="RefSeq" id="WP_182631151.1">
    <property type="nucleotide sequence ID" value="NZ_JAALDM010000033.1"/>
</dbReference>
<dbReference type="InterPro" id="IPR017938">
    <property type="entry name" value="Riboflavin_synthase-like_b-brl"/>
</dbReference>
<dbReference type="PROSITE" id="PS51085">
    <property type="entry name" value="2FE2S_FER_2"/>
    <property type="match status" value="1"/>
</dbReference>
<dbReference type="CDD" id="cd06214">
    <property type="entry name" value="PA_degradation_oxidoreductase_like"/>
    <property type="match status" value="1"/>
</dbReference>
<dbReference type="PROSITE" id="PS51384">
    <property type="entry name" value="FAD_FR"/>
    <property type="match status" value="1"/>
</dbReference>